<evidence type="ECO:0000256" key="8">
    <source>
        <dbReference type="PROSITE-ProRule" id="PRU00175"/>
    </source>
</evidence>
<dbReference type="GO" id="GO:0008270">
    <property type="term" value="F:zinc ion binding"/>
    <property type="evidence" value="ECO:0007669"/>
    <property type="project" value="UniProtKB-KW"/>
</dbReference>
<dbReference type="FunFam" id="3.30.40.10:FF:000127">
    <property type="entry name" value="E3 ubiquitin-protein ligase RNF181"/>
    <property type="match status" value="1"/>
</dbReference>
<feature type="region of interest" description="Disordered" evidence="9">
    <location>
        <begin position="1"/>
        <end position="22"/>
    </location>
</feature>
<dbReference type="eggNOG" id="KOG0800">
    <property type="taxonomic scope" value="Eukaryota"/>
</dbReference>
<dbReference type="STRING" id="3988.B9T0T5"/>
<evidence type="ECO:0000256" key="9">
    <source>
        <dbReference type="SAM" id="MobiDB-lite"/>
    </source>
</evidence>
<dbReference type="OMA" id="CAHWYHH"/>
<gene>
    <name evidence="11" type="ORF">RCOM_0340250</name>
</gene>
<dbReference type="GO" id="GO:0061630">
    <property type="term" value="F:ubiquitin protein ligase activity"/>
    <property type="evidence" value="ECO:0000318"/>
    <property type="project" value="GO_Central"/>
</dbReference>
<dbReference type="AlphaFoldDB" id="B9T0T5"/>
<evidence type="ECO:0000256" key="2">
    <source>
        <dbReference type="ARBA" id="ARBA00012483"/>
    </source>
</evidence>
<dbReference type="InParanoid" id="B9T0T5"/>
<dbReference type="PANTHER" id="PTHR15710">
    <property type="entry name" value="E3 UBIQUITIN-PROTEIN LIGASE PRAJA"/>
    <property type="match status" value="1"/>
</dbReference>
<keyword evidence="5 8" id="KW-0863">Zinc-finger</keyword>
<accession>B9T0T5</accession>
<name>B9T0T5_RICCO</name>
<evidence type="ECO:0000313" key="12">
    <source>
        <dbReference type="Proteomes" id="UP000008311"/>
    </source>
</evidence>
<keyword evidence="4" id="KW-0479">Metal-binding</keyword>
<comment type="catalytic activity">
    <reaction evidence="1">
        <text>S-ubiquitinyl-[E2 ubiquitin-conjugating enzyme]-L-cysteine + [acceptor protein]-L-lysine = [E2 ubiquitin-conjugating enzyme]-L-cysteine + N(6)-ubiquitinyl-[acceptor protein]-L-lysine.</text>
        <dbReference type="EC" id="2.3.2.27"/>
    </reaction>
</comment>
<evidence type="ECO:0000256" key="7">
    <source>
        <dbReference type="ARBA" id="ARBA00022833"/>
    </source>
</evidence>
<sequence length="161" mass="17662">MANNNNRSSFGGGAAGSRSRRGLTDSTLIRVRNLSMQLRQRDQYLFHIADNQTVSAGQLPAANKSGPSPASKESVDAMPRIIVTEDCRVKECAICLDDVGIGSEVREMPCNHRFHSACIENWLAVHGSCPVCRYVMPVQEDDNPAGNAEDGGEYGLRQRRR</sequence>
<evidence type="ECO:0000256" key="6">
    <source>
        <dbReference type="ARBA" id="ARBA00022786"/>
    </source>
</evidence>
<dbReference type="OrthoDB" id="8062037at2759"/>
<evidence type="ECO:0000259" key="10">
    <source>
        <dbReference type="PROSITE" id="PS50089"/>
    </source>
</evidence>
<keyword evidence="6" id="KW-0833">Ubl conjugation pathway</keyword>
<proteinExistence type="predicted"/>
<feature type="domain" description="RING-type" evidence="10">
    <location>
        <begin position="92"/>
        <end position="133"/>
    </location>
</feature>
<evidence type="ECO:0000313" key="11">
    <source>
        <dbReference type="EMBL" id="EEF30532.1"/>
    </source>
</evidence>
<dbReference type="KEGG" id="rcu:8271727"/>
<keyword evidence="3" id="KW-0808">Transferase</keyword>
<dbReference type="InterPro" id="IPR001841">
    <property type="entry name" value="Znf_RING"/>
</dbReference>
<dbReference type="SMART" id="SM00184">
    <property type="entry name" value="RING"/>
    <property type="match status" value="1"/>
</dbReference>
<dbReference type="InterPro" id="IPR013083">
    <property type="entry name" value="Znf_RING/FYVE/PHD"/>
</dbReference>
<dbReference type="Pfam" id="PF13639">
    <property type="entry name" value="zf-RING_2"/>
    <property type="match status" value="1"/>
</dbReference>
<dbReference type="GO" id="GO:0005737">
    <property type="term" value="C:cytoplasm"/>
    <property type="evidence" value="ECO:0000318"/>
    <property type="project" value="GO_Central"/>
</dbReference>
<evidence type="ECO:0000256" key="5">
    <source>
        <dbReference type="ARBA" id="ARBA00022771"/>
    </source>
</evidence>
<keyword evidence="7" id="KW-0862">Zinc</keyword>
<evidence type="ECO:0000256" key="3">
    <source>
        <dbReference type="ARBA" id="ARBA00022679"/>
    </source>
</evidence>
<protein>
    <recommendedName>
        <fullName evidence="2">RING-type E3 ubiquitin transferase</fullName>
        <ecNumber evidence="2">2.3.2.27</ecNumber>
    </recommendedName>
</protein>
<dbReference type="Proteomes" id="UP000008311">
    <property type="component" value="Unassembled WGS sequence"/>
</dbReference>
<evidence type="ECO:0000256" key="4">
    <source>
        <dbReference type="ARBA" id="ARBA00022723"/>
    </source>
</evidence>
<dbReference type="PROSITE" id="PS50089">
    <property type="entry name" value="ZF_RING_2"/>
    <property type="match status" value="1"/>
</dbReference>
<dbReference type="Gene3D" id="3.30.40.10">
    <property type="entry name" value="Zinc/RING finger domain, C3HC4 (zinc finger)"/>
    <property type="match status" value="1"/>
</dbReference>
<dbReference type="SUPFAM" id="SSF57850">
    <property type="entry name" value="RING/U-box"/>
    <property type="match status" value="1"/>
</dbReference>
<keyword evidence="12" id="KW-1185">Reference proteome</keyword>
<organism evidence="11 12">
    <name type="scientific">Ricinus communis</name>
    <name type="common">Castor bean</name>
    <dbReference type="NCBI Taxonomy" id="3988"/>
    <lineage>
        <taxon>Eukaryota</taxon>
        <taxon>Viridiplantae</taxon>
        <taxon>Streptophyta</taxon>
        <taxon>Embryophyta</taxon>
        <taxon>Tracheophyta</taxon>
        <taxon>Spermatophyta</taxon>
        <taxon>Magnoliopsida</taxon>
        <taxon>eudicotyledons</taxon>
        <taxon>Gunneridae</taxon>
        <taxon>Pentapetalae</taxon>
        <taxon>rosids</taxon>
        <taxon>fabids</taxon>
        <taxon>Malpighiales</taxon>
        <taxon>Euphorbiaceae</taxon>
        <taxon>Acalyphoideae</taxon>
        <taxon>Acalypheae</taxon>
        <taxon>Ricinus</taxon>
    </lineage>
</organism>
<dbReference type="GO" id="GO:0016567">
    <property type="term" value="P:protein ubiquitination"/>
    <property type="evidence" value="ECO:0000318"/>
    <property type="project" value="GO_Central"/>
</dbReference>
<dbReference type="PANTHER" id="PTHR15710:SF45">
    <property type="entry name" value="RING-TYPE DOMAIN-CONTAINING PROTEIN"/>
    <property type="match status" value="1"/>
</dbReference>
<feature type="region of interest" description="Disordered" evidence="9">
    <location>
        <begin position="140"/>
        <end position="161"/>
    </location>
</feature>
<dbReference type="EMBL" id="EQ974314">
    <property type="protein sequence ID" value="EEF30532.1"/>
    <property type="molecule type" value="Genomic_DNA"/>
</dbReference>
<dbReference type="EC" id="2.3.2.27" evidence="2"/>
<evidence type="ECO:0000256" key="1">
    <source>
        <dbReference type="ARBA" id="ARBA00000900"/>
    </source>
</evidence>
<reference evidence="12" key="1">
    <citation type="journal article" date="2010" name="Nat. Biotechnol.">
        <title>Draft genome sequence of the oilseed species Ricinus communis.</title>
        <authorList>
            <person name="Chan A.P."/>
            <person name="Crabtree J."/>
            <person name="Zhao Q."/>
            <person name="Lorenzi H."/>
            <person name="Orvis J."/>
            <person name="Puiu D."/>
            <person name="Melake-Berhan A."/>
            <person name="Jones K.M."/>
            <person name="Redman J."/>
            <person name="Chen G."/>
            <person name="Cahoon E.B."/>
            <person name="Gedil M."/>
            <person name="Stanke M."/>
            <person name="Haas B.J."/>
            <person name="Wortman J.R."/>
            <person name="Fraser-Liggett C.M."/>
            <person name="Ravel J."/>
            <person name="Rabinowicz P.D."/>
        </authorList>
    </citation>
    <scope>NUCLEOTIDE SEQUENCE [LARGE SCALE GENOMIC DNA]</scope>
    <source>
        <strain evidence="12">cv. Hale</strain>
    </source>
</reference>